<dbReference type="EMBL" id="AP026867">
    <property type="protein sequence ID" value="BDS13903.1"/>
    <property type="molecule type" value="Genomic_DNA"/>
</dbReference>
<dbReference type="KEGG" id="aup:AsAng_0046660"/>
<evidence type="ECO:0000313" key="3">
    <source>
        <dbReference type="Proteomes" id="UP001060919"/>
    </source>
</evidence>
<sequence>MNVNLKLLRFFVLGLVLTVVTPTSVWAQVDENNPNVTESGNTDQVKPRDNFYDRYLYTEKRVIPYDFIHEKDVFWERRIWRLIDIREKMNHAFKNEKEPFISILLEHAKAGNITLYHTFDDEFTQAMTQEEMQNIGSSVDTIITFDPETFEEIVQVVVNDLNPEDIKKYRIKEVYFFDEETSTLDVRILGLAPIIDRVDDNGNFLNSGPMFWAYYPELRDILARHEAFNPHNDAARMSWEDVFEARLFASYIIKESNVYDRRIKDYKTNPMDMLLESDKLKEQIFHFEHDLWSY</sequence>
<accession>A0A915YIN5</accession>
<dbReference type="Pfam" id="PF19841">
    <property type="entry name" value="GldN"/>
    <property type="match status" value="1"/>
</dbReference>
<name>A0A915YIN5_9BACT</name>
<gene>
    <name evidence="2" type="ORF">AsAng_0046660</name>
</gene>
<keyword evidence="3" id="KW-1185">Reference proteome</keyword>
<evidence type="ECO:0000256" key="1">
    <source>
        <dbReference type="SAM" id="SignalP"/>
    </source>
</evidence>
<organism evidence="2 3">
    <name type="scientific">Aureispira anguillae</name>
    <dbReference type="NCBI Taxonomy" id="2864201"/>
    <lineage>
        <taxon>Bacteria</taxon>
        <taxon>Pseudomonadati</taxon>
        <taxon>Bacteroidota</taxon>
        <taxon>Saprospiria</taxon>
        <taxon>Saprospirales</taxon>
        <taxon>Saprospiraceae</taxon>
        <taxon>Aureispira</taxon>
    </lineage>
</organism>
<dbReference type="AlphaFoldDB" id="A0A915YIN5"/>
<dbReference type="RefSeq" id="WP_264789150.1">
    <property type="nucleotide sequence ID" value="NZ_AP026867.1"/>
</dbReference>
<protein>
    <submittedName>
        <fullName evidence="2">Gliding motility protein GldN</fullName>
    </submittedName>
</protein>
<reference evidence="2" key="1">
    <citation type="submission" date="2022-09" db="EMBL/GenBank/DDBJ databases">
        <title>Aureispira anguillicida sp. nov., isolated from Leptocephalus of Japanese eel Anguilla japonica.</title>
        <authorList>
            <person name="Yuasa K."/>
            <person name="Mekata T."/>
            <person name="Ikunari K."/>
        </authorList>
    </citation>
    <scope>NUCLEOTIDE SEQUENCE</scope>
    <source>
        <strain evidence="2">EL160426</strain>
    </source>
</reference>
<evidence type="ECO:0000313" key="2">
    <source>
        <dbReference type="EMBL" id="BDS13903.1"/>
    </source>
</evidence>
<dbReference type="NCBIfam" id="TIGR03523">
    <property type="entry name" value="GldN"/>
    <property type="match status" value="1"/>
</dbReference>
<keyword evidence="1" id="KW-0732">Signal</keyword>
<proteinExistence type="predicted"/>
<dbReference type="Proteomes" id="UP001060919">
    <property type="component" value="Chromosome"/>
</dbReference>
<feature type="signal peptide" evidence="1">
    <location>
        <begin position="1"/>
        <end position="27"/>
    </location>
</feature>
<feature type="chain" id="PRO_5037104054" evidence="1">
    <location>
        <begin position="28"/>
        <end position="294"/>
    </location>
</feature>
<dbReference type="InterPro" id="IPR019847">
    <property type="entry name" value="Gliding_motility_assoc_GldN"/>
</dbReference>